<organism evidence="2 3">
    <name type="scientific">Phytophthora fragariaefolia</name>
    <dbReference type="NCBI Taxonomy" id="1490495"/>
    <lineage>
        <taxon>Eukaryota</taxon>
        <taxon>Sar</taxon>
        <taxon>Stramenopiles</taxon>
        <taxon>Oomycota</taxon>
        <taxon>Peronosporomycetes</taxon>
        <taxon>Peronosporales</taxon>
        <taxon>Peronosporaceae</taxon>
        <taxon>Phytophthora</taxon>
    </lineage>
</organism>
<dbReference type="AlphaFoldDB" id="A0A9W6XSQ6"/>
<proteinExistence type="predicted"/>
<sequence length="173" mass="18842">MSKKLAKRATKKRTSFDDQIDYLRALLEDEPDAGGILVNQVSFWSRLRAHLAVNSASIGLAGLDALAMAILQDDDEAVLTEVVTLLPAPGLQEDGQATSHPIFDPTADPPSSVKRSAPRGKSKAPPVKKQRTSASKKILDVQLQPTDQHHCPDQERLGERHPGCQQQELHPSS</sequence>
<name>A0A9W6XSQ6_9STRA</name>
<evidence type="ECO:0000256" key="1">
    <source>
        <dbReference type="SAM" id="MobiDB-lite"/>
    </source>
</evidence>
<feature type="compositionally biased region" description="Basic and acidic residues" evidence="1">
    <location>
        <begin position="147"/>
        <end position="162"/>
    </location>
</feature>
<evidence type="ECO:0000313" key="3">
    <source>
        <dbReference type="Proteomes" id="UP001165121"/>
    </source>
</evidence>
<feature type="compositionally biased region" description="Basic residues" evidence="1">
    <location>
        <begin position="116"/>
        <end position="131"/>
    </location>
</feature>
<feature type="compositionally biased region" description="Polar residues" evidence="1">
    <location>
        <begin position="164"/>
        <end position="173"/>
    </location>
</feature>
<reference evidence="2" key="1">
    <citation type="submission" date="2023-04" db="EMBL/GenBank/DDBJ databases">
        <title>Phytophthora fragariaefolia NBRC 109709.</title>
        <authorList>
            <person name="Ichikawa N."/>
            <person name="Sato H."/>
            <person name="Tonouchi N."/>
        </authorList>
    </citation>
    <scope>NUCLEOTIDE SEQUENCE</scope>
    <source>
        <strain evidence="2">NBRC 109709</strain>
    </source>
</reference>
<comment type="caution">
    <text evidence="2">The sequence shown here is derived from an EMBL/GenBank/DDBJ whole genome shotgun (WGS) entry which is preliminary data.</text>
</comment>
<feature type="region of interest" description="Disordered" evidence="1">
    <location>
        <begin position="90"/>
        <end position="173"/>
    </location>
</feature>
<dbReference type="EMBL" id="BSXT01001762">
    <property type="protein sequence ID" value="GMF45014.1"/>
    <property type="molecule type" value="Genomic_DNA"/>
</dbReference>
<gene>
    <name evidence="2" type="ORF">Pfra01_001594700</name>
</gene>
<accession>A0A9W6XSQ6</accession>
<keyword evidence="3" id="KW-1185">Reference proteome</keyword>
<dbReference type="Proteomes" id="UP001165121">
    <property type="component" value="Unassembled WGS sequence"/>
</dbReference>
<evidence type="ECO:0000313" key="2">
    <source>
        <dbReference type="EMBL" id="GMF45014.1"/>
    </source>
</evidence>
<protein>
    <submittedName>
        <fullName evidence="2">Unnamed protein product</fullName>
    </submittedName>
</protein>